<evidence type="ECO:0000313" key="16">
    <source>
        <dbReference type="EMBL" id="SVA39550.1"/>
    </source>
</evidence>
<dbReference type="PANTHER" id="PTHR12428">
    <property type="entry name" value="OXA1"/>
    <property type="match status" value="1"/>
</dbReference>
<keyword evidence="4" id="KW-0813">Transport</keyword>
<dbReference type="Pfam" id="PF02096">
    <property type="entry name" value="60KD_IMP"/>
    <property type="match status" value="1"/>
</dbReference>
<dbReference type="HAMAP" id="MF_01810">
    <property type="entry name" value="YidC_type1"/>
    <property type="match status" value="1"/>
</dbReference>
<dbReference type="GO" id="GO:0051205">
    <property type="term" value="P:protein insertion into membrane"/>
    <property type="evidence" value="ECO:0007669"/>
    <property type="project" value="TreeGrafter"/>
</dbReference>
<comment type="subcellular location">
    <subcellularLocation>
        <location evidence="1">Cell inner membrane</location>
        <topology evidence="1">Multi-pass membrane protein</topology>
    </subcellularLocation>
</comment>
<evidence type="ECO:0000256" key="3">
    <source>
        <dbReference type="ARBA" id="ARBA00015325"/>
    </source>
</evidence>
<name>A0A381VGU0_9ZZZZ</name>
<dbReference type="InterPro" id="IPR019998">
    <property type="entry name" value="Membr_insert_YidC"/>
</dbReference>
<feature type="domain" description="Membrane insertase YidC/Oxa/ALB C-terminal" evidence="14">
    <location>
        <begin position="355"/>
        <end position="546"/>
    </location>
</feature>
<keyword evidence="9 13" id="KW-0472">Membrane</keyword>
<dbReference type="NCBIfam" id="TIGR03592">
    <property type="entry name" value="yidC_oxa1_cterm"/>
    <property type="match status" value="1"/>
</dbReference>
<feature type="transmembrane region" description="Helical" evidence="13">
    <location>
        <begin position="420"/>
        <end position="445"/>
    </location>
</feature>
<feature type="transmembrane region" description="Helical" evidence="13">
    <location>
        <begin position="355"/>
        <end position="374"/>
    </location>
</feature>
<evidence type="ECO:0000256" key="11">
    <source>
        <dbReference type="ARBA" id="ARBA00033245"/>
    </source>
</evidence>
<gene>
    <name evidence="16" type="ORF">METZ01_LOCUS92404</name>
</gene>
<dbReference type="PANTHER" id="PTHR12428:SF65">
    <property type="entry name" value="CYTOCHROME C OXIDASE ASSEMBLY PROTEIN COX18, MITOCHONDRIAL"/>
    <property type="match status" value="1"/>
</dbReference>
<protein>
    <recommendedName>
        <fullName evidence="3">Membrane protein insertase YidC</fullName>
    </recommendedName>
    <alternativeName>
        <fullName evidence="12">Foldase YidC</fullName>
    </alternativeName>
    <alternativeName>
        <fullName evidence="11">Membrane integrase YidC</fullName>
    </alternativeName>
</protein>
<organism evidence="16">
    <name type="scientific">marine metagenome</name>
    <dbReference type="NCBI Taxonomy" id="408172"/>
    <lineage>
        <taxon>unclassified sequences</taxon>
        <taxon>metagenomes</taxon>
        <taxon>ecological metagenomes</taxon>
    </lineage>
</organism>
<keyword evidence="6 13" id="KW-0812">Transmembrane</keyword>
<evidence type="ECO:0000256" key="8">
    <source>
        <dbReference type="ARBA" id="ARBA00022989"/>
    </source>
</evidence>
<evidence type="ECO:0000259" key="14">
    <source>
        <dbReference type="Pfam" id="PF02096"/>
    </source>
</evidence>
<evidence type="ECO:0000256" key="4">
    <source>
        <dbReference type="ARBA" id="ARBA00022448"/>
    </source>
</evidence>
<dbReference type="InterPro" id="IPR038221">
    <property type="entry name" value="YidC_periplasmic_sf"/>
</dbReference>
<evidence type="ECO:0000256" key="9">
    <source>
        <dbReference type="ARBA" id="ARBA00023136"/>
    </source>
</evidence>
<dbReference type="PRINTS" id="PR01900">
    <property type="entry name" value="YIDCPROTEIN"/>
</dbReference>
<dbReference type="PRINTS" id="PR00701">
    <property type="entry name" value="60KDINNERMP"/>
</dbReference>
<dbReference type="Pfam" id="PF14849">
    <property type="entry name" value="YidC_periplas"/>
    <property type="match status" value="1"/>
</dbReference>
<dbReference type="EMBL" id="UINC01008799">
    <property type="protein sequence ID" value="SVA39550.1"/>
    <property type="molecule type" value="Genomic_DNA"/>
</dbReference>
<evidence type="ECO:0000256" key="1">
    <source>
        <dbReference type="ARBA" id="ARBA00004429"/>
    </source>
</evidence>
<dbReference type="GO" id="GO:0005886">
    <property type="term" value="C:plasma membrane"/>
    <property type="evidence" value="ECO:0007669"/>
    <property type="project" value="UniProtKB-SubCell"/>
</dbReference>
<evidence type="ECO:0000256" key="13">
    <source>
        <dbReference type="SAM" id="Phobius"/>
    </source>
</evidence>
<evidence type="ECO:0000256" key="5">
    <source>
        <dbReference type="ARBA" id="ARBA00022475"/>
    </source>
</evidence>
<dbReference type="InterPro" id="IPR028055">
    <property type="entry name" value="YidC/Oxa/ALB_C"/>
</dbReference>
<evidence type="ECO:0000256" key="6">
    <source>
        <dbReference type="ARBA" id="ARBA00022692"/>
    </source>
</evidence>
<evidence type="ECO:0000256" key="7">
    <source>
        <dbReference type="ARBA" id="ARBA00022927"/>
    </source>
</evidence>
<dbReference type="NCBIfam" id="TIGR03593">
    <property type="entry name" value="yidC_nterm"/>
    <property type="match status" value="1"/>
</dbReference>
<feature type="domain" description="Membrane insertase YidC N-terminal" evidence="15">
    <location>
        <begin position="80"/>
        <end position="333"/>
    </location>
</feature>
<evidence type="ECO:0000256" key="2">
    <source>
        <dbReference type="ARBA" id="ARBA00010527"/>
    </source>
</evidence>
<evidence type="ECO:0000256" key="10">
    <source>
        <dbReference type="ARBA" id="ARBA00023186"/>
    </source>
</evidence>
<proteinExistence type="inferred from homology"/>
<keyword evidence="10" id="KW-0143">Chaperone</keyword>
<dbReference type="Gene3D" id="2.70.98.90">
    <property type="match status" value="1"/>
</dbReference>
<dbReference type="CDD" id="cd20070">
    <property type="entry name" value="5TM_YidC_Alb3"/>
    <property type="match status" value="1"/>
</dbReference>
<dbReference type="GO" id="GO:0015031">
    <property type="term" value="P:protein transport"/>
    <property type="evidence" value="ECO:0007669"/>
    <property type="project" value="UniProtKB-KW"/>
</dbReference>
<reference evidence="16" key="1">
    <citation type="submission" date="2018-05" db="EMBL/GenBank/DDBJ databases">
        <authorList>
            <person name="Lanie J.A."/>
            <person name="Ng W.-L."/>
            <person name="Kazmierczak K.M."/>
            <person name="Andrzejewski T.M."/>
            <person name="Davidsen T.M."/>
            <person name="Wayne K.J."/>
            <person name="Tettelin H."/>
            <person name="Glass J.I."/>
            <person name="Rusch D."/>
            <person name="Podicherti R."/>
            <person name="Tsui H.-C.T."/>
            <person name="Winkler M.E."/>
        </authorList>
    </citation>
    <scope>NUCLEOTIDE SEQUENCE</scope>
</reference>
<keyword evidence="7" id="KW-0653">Protein transport</keyword>
<dbReference type="AlphaFoldDB" id="A0A381VGU0"/>
<sequence>MDRNTLLAFFLIALVLIFTPKYMDLVAPPPLDAFPPDTLSEEAKTQNKKSFVPSAINKKIPKPNPPLSSPSTNTVEKTTTIDGPLYTAIVSSIGGGTIKSFHIKNYYTADSQAVNLLDGLNGLNLFTGLNDVDGGPINLSVPWNQKGWFSGGALKEKESLTFSYELSPGKQIERVLTFDPTSYIIDIQVRCDDDPGAVSGDLTVGWYGGLASTEKNYKDDHVYFKSYVFQGGEIENLKVKSGETESRLFNGSADWGAIRTKYFVSALIPRELSGVRRVSLSGIYDSLETYDVSFLVDIENVPTFSLYLGPLEYERIKGLGVGLERIMDFGWAFIRPISKGVLFALKGMHEYIPNYGFVLIIFSFLIKIIVYPLTKKSYQSTAAMQVVQPEINALREKYKNNSQKLNQATMKLYKERGVNPLGGCLPMLLQMPLLFALFVVFRTTIELRAEPFVWWIKDLSSPDTIFNLPFTIPIYGSQVAVLPFLMVVSMFVQQKMMSGGVQQAQQKTMQYFMTAFFFLIFNSFPSGLNLYYTLFNVLTIAQQKLIPPASASEG</sequence>
<dbReference type="InterPro" id="IPR047196">
    <property type="entry name" value="YidC_ALB_C"/>
</dbReference>
<dbReference type="GO" id="GO:0032977">
    <property type="term" value="F:membrane insertase activity"/>
    <property type="evidence" value="ECO:0007669"/>
    <property type="project" value="InterPro"/>
</dbReference>
<dbReference type="InterPro" id="IPR028053">
    <property type="entry name" value="Membr_insert_YidC_N"/>
</dbReference>
<feature type="transmembrane region" description="Helical" evidence="13">
    <location>
        <begin position="511"/>
        <end position="532"/>
    </location>
</feature>
<dbReference type="CDD" id="cd19961">
    <property type="entry name" value="EcYidC-like_peri"/>
    <property type="match status" value="1"/>
</dbReference>
<comment type="similarity">
    <text evidence="2">Belongs to the OXA1/ALB3/YidC family. Type 1 subfamily.</text>
</comment>
<dbReference type="InterPro" id="IPR001708">
    <property type="entry name" value="YidC/ALB3/OXA1/COX18"/>
</dbReference>
<keyword evidence="8 13" id="KW-1133">Transmembrane helix</keyword>
<keyword evidence="5" id="KW-1003">Cell membrane</keyword>
<accession>A0A381VGU0</accession>
<evidence type="ECO:0000259" key="15">
    <source>
        <dbReference type="Pfam" id="PF14849"/>
    </source>
</evidence>
<feature type="transmembrane region" description="Helical" evidence="13">
    <location>
        <begin position="465"/>
        <end position="491"/>
    </location>
</feature>
<evidence type="ECO:0000256" key="12">
    <source>
        <dbReference type="ARBA" id="ARBA00033342"/>
    </source>
</evidence>